<dbReference type="GO" id="GO:1990246">
    <property type="term" value="C:uniplex complex"/>
    <property type="evidence" value="ECO:0007669"/>
    <property type="project" value="UniProtKB-UniRule"/>
</dbReference>
<dbReference type="Pfam" id="PF10161">
    <property type="entry name" value="DDDD"/>
    <property type="match status" value="1"/>
</dbReference>
<evidence type="ECO:0000256" key="10">
    <source>
        <dbReference type="ARBA" id="ARBA00022989"/>
    </source>
</evidence>
<evidence type="ECO:0000256" key="5">
    <source>
        <dbReference type="ARBA" id="ARBA00022568"/>
    </source>
</evidence>
<evidence type="ECO:0000256" key="11">
    <source>
        <dbReference type="ARBA" id="ARBA00023065"/>
    </source>
</evidence>
<accession>A0AAV8YTQ7</accession>
<comment type="subcellular location">
    <subcellularLocation>
        <location evidence="1 14">Mitochondrion inner membrane</location>
        <topology evidence="1 14">Single-pass membrane protein</topology>
    </subcellularLocation>
</comment>
<reference evidence="15" key="1">
    <citation type="journal article" date="2023" name="Insect Mol. Biol.">
        <title>Genome sequencing provides insights into the evolution of gene families encoding plant cell wall-degrading enzymes in longhorned beetles.</title>
        <authorList>
            <person name="Shin N.R."/>
            <person name="Okamura Y."/>
            <person name="Kirsch R."/>
            <person name="Pauchet Y."/>
        </authorList>
    </citation>
    <scope>NUCLEOTIDE SEQUENCE</scope>
    <source>
        <strain evidence="15">AMC_N1</strain>
    </source>
</reference>
<name>A0AAV8YTQ7_9CUCU</name>
<evidence type="ECO:0000313" key="15">
    <source>
        <dbReference type="EMBL" id="KAJ8955140.1"/>
    </source>
</evidence>
<dbReference type="GO" id="GO:0003677">
    <property type="term" value="F:DNA binding"/>
    <property type="evidence" value="ECO:0007669"/>
    <property type="project" value="InterPro"/>
</dbReference>
<keyword evidence="11 14" id="KW-0406">Ion transport</keyword>
<keyword evidence="9 14" id="KW-0809">Transit peptide</keyword>
<dbReference type="GO" id="GO:0051560">
    <property type="term" value="P:mitochondrial calcium ion homeostasis"/>
    <property type="evidence" value="ECO:0007669"/>
    <property type="project" value="UniProtKB-UniRule"/>
</dbReference>
<evidence type="ECO:0000256" key="1">
    <source>
        <dbReference type="ARBA" id="ARBA00004434"/>
    </source>
</evidence>
<keyword evidence="7 14" id="KW-0999">Mitochondrion inner membrane</keyword>
<keyword evidence="13" id="KW-0472">Membrane</keyword>
<dbReference type="Gene3D" id="2.40.50.140">
    <property type="entry name" value="Nucleic acid-binding proteins"/>
    <property type="match status" value="1"/>
</dbReference>
<dbReference type="InterPro" id="IPR018782">
    <property type="entry name" value="MCU_reg"/>
</dbReference>
<evidence type="ECO:0000256" key="7">
    <source>
        <dbReference type="ARBA" id="ARBA00022792"/>
    </source>
</evidence>
<dbReference type="AlphaFoldDB" id="A0AAV8YTQ7"/>
<comment type="function">
    <text evidence="14">Essential regulatory subunit of the mitochondrial calcium uniporter complex (uniplex), a complex that mediates calcium uptake into mitochondria.</text>
</comment>
<dbReference type="PANTHER" id="PTHR33904:SF1">
    <property type="entry name" value="ESSENTIAL MCU REGULATOR, MITOCHONDRIAL"/>
    <property type="match status" value="1"/>
</dbReference>
<evidence type="ECO:0000256" key="6">
    <source>
        <dbReference type="ARBA" id="ARBA00022692"/>
    </source>
</evidence>
<evidence type="ECO:0000256" key="14">
    <source>
        <dbReference type="RuleBase" id="RU369077"/>
    </source>
</evidence>
<evidence type="ECO:0000256" key="13">
    <source>
        <dbReference type="ARBA" id="ARBA00023136"/>
    </source>
</evidence>
<gene>
    <name evidence="15" type="ORF">NQ318_009033</name>
</gene>
<evidence type="ECO:0000256" key="12">
    <source>
        <dbReference type="ARBA" id="ARBA00023128"/>
    </source>
</evidence>
<dbReference type="GO" id="GO:0006310">
    <property type="term" value="P:DNA recombination"/>
    <property type="evidence" value="ECO:0007669"/>
    <property type="project" value="InterPro"/>
</dbReference>
<evidence type="ECO:0000256" key="8">
    <source>
        <dbReference type="ARBA" id="ARBA00022837"/>
    </source>
</evidence>
<comment type="caution">
    <text evidence="15">The sequence shown here is derived from an EMBL/GenBank/DDBJ whole genome shotgun (WGS) entry which is preliminary data.</text>
</comment>
<dbReference type="InterPro" id="IPR012340">
    <property type="entry name" value="NA-bd_OB-fold"/>
</dbReference>
<evidence type="ECO:0000256" key="2">
    <source>
        <dbReference type="ARBA" id="ARBA00008958"/>
    </source>
</evidence>
<keyword evidence="5 14" id="KW-0109">Calcium transport</keyword>
<comment type="similarity">
    <text evidence="2 14">Belongs to the SMDT1/EMRE family.</text>
</comment>
<keyword evidence="16" id="KW-1185">Reference proteome</keyword>
<dbReference type="Proteomes" id="UP001162162">
    <property type="component" value="Unassembled WGS sequence"/>
</dbReference>
<evidence type="ECO:0000313" key="16">
    <source>
        <dbReference type="Proteomes" id="UP001162162"/>
    </source>
</evidence>
<keyword evidence="10" id="KW-1133">Transmembrane helix</keyword>
<dbReference type="GO" id="GO:0031981">
    <property type="term" value="C:nuclear lumen"/>
    <property type="evidence" value="ECO:0007669"/>
    <property type="project" value="UniProtKB-ARBA"/>
</dbReference>
<keyword evidence="8 14" id="KW-0106">Calcium</keyword>
<protein>
    <recommendedName>
        <fullName evidence="3 14">Essential MCU regulator, mitochondrial</fullName>
    </recommendedName>
    <alternativeName>
        <fullName evidence="14">Single-pass membrane protein with aspartate-rich tail 1, mitochondrial</fullName>
    </alternativeName>
</protein>
<evidence type="ECO:0000256" key="9">
    <source>
        <dbReference type="ARBA" id="ARBA00022946"/>
    </source>
</evidence>
<keyword evidence="4 14" id="KW-0813">Transport</keyword>
<dbReference type="GO" id="GO:0006281">
    <property type="term" value="P:DNA repair"/>
    <property type="evidence" value="ECO:0007669"/>
    <property type="project" value="InterPro"/>
</dbReference>
<comment type="subunit">
    <text evidence="14">Component of the uniplex complex. Interacts (via the transmembrane region) with MCU (via the first transmembrane region); the interaction is direct.</text>
</comment>
<organism evidence="15 16">
    <name type="scientific">Aromia moschata</name>
    <dbReference type="NCBI Taxonomy" id="1265417"/>
    <lineage>
        <taxon>Eukaryota</taxon>
        <taxon>Metazoa</taxon>
        <taxon>Ecdysozoa</taxon>
        <taxon>Arthropoda</taxon>
        <taxon>Hexapoda</taxon>
        <taxon>Insecta</taxon>
        <taxon>Pterygota</taxon>
        <taxon>Neoptera</taxon>
        <taxon>Endopterygota</taxon>
        <taxon>Coleoptera</taxon>
        <taxon>Polyphaga</taxon>
        <taxon>Cucujiformia</taxon>
        <taxon>Chrysomeloidea</taxon>
        <taxon>Cerambycidae</taxon>
        <taxon>Cerambycinae</taxon>
        <taxon>Callichromatini</taxon>
        <taxon>Aromia</taxon>
    </lineage>
</organism>
<sequence length="162" mass="17713">METNIREIVNGGQLGGFIGKKISITGFITEKNPNGMAFEIRAADNQIVKITLRRPLDRPIEGYIEVHGTSMGKEVVADEFVVFNNEKFDAKGHNKLCTLLTATTSKHGSVLNEPYRTPFGILKMIATVASGLLIGAAISKNIANFLEENDLFVPSDDDDDDD</sequence>
<keyword evidence="12 14" id="KW-0496">Mitochondrion</keyword>
<evidence type="ECO:0000256" key="4">
    <source>
        <dbReference type="ARBA" id="ARBA00022448"/>
    </source>
</evidence>
<keyword evidence="6" id="KW-0812">Transmembrane</keyword>
<proteinExistence type="inferred from homology"/>
<dbReference type="GO" id="GO:0006260">
    <property type="term" value="P:DNA replication"/>
    <property type="evidence" value="ECO:0007669"/>
    <property type="project" value="InterPro"/>
</dbReference>
<dbReference type="PANTHER" id="PTHR33904">
    <property type="entry name" value="ESSENTIAL MCU REGULATOR, MITOCHONDRIAL"/>
    <property type="match status" value="1"/>
</dbReference>
<dbReference type="EMBL" id="JAPWTK010000040">
    <property type="protein sequence ID" value="KAJ8955140.1"/>
    <property type="molecule type" value="Genomic_DNA"/>
</dbReference>
<dbReference type="GO" id="GO:0036444">
    <property type="term" value="P:calcium import into the mitochondrion"/>
    <property type="evidence" value="ECO:0007669"/>
    <property type="project" value="UniProtKB-UniRule"/>
</dbReference>
<dbReference type="SUPFAM" id="SSF50249">
    <property type="entry name" value="Nucleic acid-binding proteins"/>
    <property type="match status" value="1"/>
</dbReference>
<evidence type="ECO:0000256" key="3">
    <source>
        <dbReference type="ARBA" id="ARBA00022180"/>
    </source>
</evidence>